<dbReference type="Proteomes" id="UP001189429">
    <property type="component" value="Unassembled WGS sequence"/>
</dbReference>
<protein>
    <recommendedName>
        <fullName evidence="1">RPA-interacting protein C-terminal domain-containing protein</fullName>
    </recommendedName>
</protein>
<dbReference type="InterPro" id="IPR028159">
    <property type="entry name" value="RPA_interact_C_dom"/>
</dbReference>
<proteinExistence type="predicted"/>
<organism evidence="2 3">
    <name type="scientific">Prorocentrum cordatum</name>
    <dbReference type="NCBI Taxonomy" id="2364126"/>
    <lineage>
        <taxon>Eukaryota</taxon>
        <taxon>Sar</taxon>
        <taxon>Alveolata</taxon>
        <taxon>Dinophyceae</taxon>
        <taxon>Prorocentrales</taxon>
        <taxon>Prorocentraceae</taxon>
        <taxon>Prorocentrum</taxon>
    </lineage>
</organism>
<dbReference type="Pfam" id="PF14768">
    <property type="entry name" value="RPA_interact_C"/>
    <property type="match status" value="1"/>
</dbReference>
<reference evidence="2" key="1">
    <citation type="submission" date="2023-10" db="EMBL/GenBank/DDBJ databases">
        <authorList>
            <person name="Chen Y."/>
            <person name="Shah S."/>
            <person name="Dougan E. K."/>
            <person name="Thang M."/>
            <person name="Chan C."/>
        </authorList>
    </citation>
    <scope>NUCLEOTIDE SEQUENCE [LARGE SCALE GENOMIC DNA]</scope>
</reference>
<comment type="caution">
    <text evidence="2">The sequence shown here is derived from an EMBL/GenBank/DDBJ whole genome shotgun (WGS) entry which is preliminary data.</text>
</comment>
<name>A0ABN9Y748_9DINO</name>
<feature type="domain" description="RPA-interacting protein C-terminal" evidence="1">
    <location>
        <begin position="41"/>
        <end position="120"/>
    </location>
</feature>
<evidence type="ECO:0000313" key="3">
    <source>
        <dbReference type="Proteomes" id="UP001189429"/>
    </source>
</evidence>
<sequence length="125" mass="13287">MAELRAQALWQAEQEADALQAALNEEDCALFEQHVLGGVPCPLCGLGRLWSQAGTLLCTGCEDMRVPLVDEAMPMEDVSELLGLAEDGHRCAGCSLRPKFEVTSGAGPPILRLCCAGCGWSELAL</sequence>
<dbReference type="EMBL" id="CAUYUJ010021766">
    <property type="protein sequence ID" value="CAK0906894.1"/>
    <property type="molecule type" value="Genomic_DNA"/>
</dbReference>
<evidence type="ECO:0000259" key="1">
    <source>
        <dbReference type="Pfam" id="PF14768"/>
    </source>
</evidence>
<evidence type="ECO:0000313" key="2">
    <source>
        <dbReference type="EMBL" id="CAK0906894.1"/>
    </source>
</evidence>
<keyword evidence="3" id="KW-1185">Reference proteome</keyword>
<accession>A0ABN9Y748</accession>
<gene>
    <name evidence="2" type="ORF">PCOR1329_LOCUS82072</name>
</gene>